<dbReference type="Proteomes" id="UP000707731">
    <property type="component" value="Unassembled WGS sequence"/>
</dbReference>
<organism evidence="2 3">
    <name type="scientific">Nocardia higoensis</name>
    <dbReference type="NCBI Taxonomy" id="228599"/>
    <lineage>
        <taxon>Bacteria</taxon>
        <taxon>Bacillati</taxon>
        <taxon>Actinomycetota</taxon>
        <taxon>Actinomycetes</taxon>
        <taxon>Mycobacteriales</taxon>
        <taxon>Nocardiaceae</taxon>
        <taxon>Nocardia</taxon>
    </lineage>
</organism>
<dbReference type="InterPro" id="IPR017517">
    <property type="entry name" value="Maleyloyr_isom"/>
</dbReference>
<dbReference type="InterPro" id="IPR034660">
    <property type="entry name" value="DinB/YfiT-like"/>
</dbReference>
<dbReference type="InterPro" id="IPR024344">
    <property type="entry name" value="MDMPI_metal-binding"/>
</dbReference>
<evidence type="ECO:0000313" key="2">
    <source>
        <dbReference type="EMBL" id="MBF6358389.1"/>
    </source>
</evidence>
<gene>
    <name evidence="2" type="ORF">IU449_28220</name>
</gene>
<dbReference type="EMBL" id="JADLQN010000014">
    <property type="protein sequence ID" value="MBF6358389.1"/>
    <property type="molecule type" value="Genomic_DNA"/>
</dbReference>
<dbReference type="RefSeq" id="WP_195005219.1">
    <property type="nucleotide sequence ID" value="NZ_JADLQN010000014.1"/>
</dbReference>
<sequence length="242" mass="25658">MTSAAPDHTPHALLDQVAKGTTHLLDTVRGLGDDDLRAPSLLPGWTRGHVVAHLARNADSLVNLLIWARTGVEIAQYPSAYLRDADIEAGAPRPAEQLLLDLSAAVERWSALATTAPTETWSATVRTRQGTPVPASAIARMRLLEVEIHHVDLGASYTPADWHPAFVTDELPRVAADITTGLPSGTPAFALEATDTDFRATIGLGEPGHTITGPSAQLLGWLIGRSSGSELSGALPDLPAWR</sequence>
<dbReference type="Pfam" id="PF11716">
    <property type="entry name" value="MDMPI_N"/>
    <property type="match status" value="1"/>
</dbReference>
<keyword evidence="2" id="KW-0413">Isomerase</keyword>
<dbReference type="SUPFAM" id="SSF55718">
    <property type="entry name" value="SCP-like"/>
    <property type="match status" value="1"/>
</dbReference>
<comment type="caution">
    <text evidence="2">The sequence shown here is derived from an EMBL/GenBank/DDBJ whole genome shotgun (WGS) entry which is preliminary data.</text>
</comment>
<protein>
    <submittedName>
        <fullName evidence="2">Maleylpyruvate isomerase family mycothiol-dependent enzyme</fullName>
    </submittedName>
</protein>
<dbReference type="SUPFAM" id="SSF109854">
    <property type="entry name" value="DinB/YfiT-like putative metalloenzymes"/>
    <property type="match status" value="1"/>
</dbReference>
<feature type="domain" description="Mycothiol-dependent maleylpyruvate isomerase metal-binding" evidence="1">
    <location>
        <begin position="19"/>
        <end position="153"/>
    </location>
</feature>
<reference evidence="2 3" key="1">
    <citation type="submission" date="2020-10" db="EMBL/GenBank/DDBJ databases">
        <title>Identification of Nocardia species via Next-generation sequencing and recognition of intraspecies genetic diversity.</title>
        <authorList>
            <person name="Li P."/>
            <person name="Li P."/>
            <person name="Lu B."/>
        </authorList>
    </citation>
    <scope>NUCLEOTIDE SEQUENCE [LARGE SCALE GENOMIC DNA]</scope>
    <source>
        <strain evidence="2 3">BJ06-0143</strain>
    </source>
</reference>
<evidence type="ECO:0000259" key="1">
    <source>
        <dbReference type="Pfam" id="PF11716"/>
    </source>
</evidence>
<proteinExistence type="predicted"/>
<accession>A0ABS0DIU2</accession>
<dbReference type="NCBIfam" id="TIGR03083">
    <property type="entry name" value="maleylpyruvate isomerase family mycothiol-dependent enzyme"/>
    <property type="match status" value="1"/>
</dbReference>
<dbReference type="Gene3D" id="3.30.1050.20">
    <property type="match status" value="1"/>
</dbReference>
<evidence type="ECO:0000313" key="3">
    <source>
        <dbReference type="Proteomes" id="UP000707731"/>
    </source>
</evidence>
<dbReference type="InterPro" id="IPR036527">
    <property type="entry name" value="SCP2_sterol-bd_dom_sf"/>
</dbReference>
<dbReference type="GO" id="GO:0016853">
    <property type="term" value="F:isomerase activity"/>
    <property type="evidence" value="ECO:0007669"/>
    <property type="project" value="UniProtKB-KW"/>
</dbReference>
<name>A0ABS0DIU2_9NOCA</name>
<keyword evidence="3" id="KW-1185">Reference proteome</keyword>
<dbReference type="Gene3D" id="1.20.120.450">
    <property type="entry name" value="dinb family like domain"/>
    <property type="match status" value="1"/>
</dbReference>